<dbReference type="PANTHER" id="PTHR43214">
    <property type="entry name" value="TWO-COMPONENT RESPONSE REGULATOR"/>
    <property type="match status" value="1"/>
</dbReference>
<evidence type="ECO:0000313" key="9">
    <source>
        <dbReference type="Proteomes" id="UP000004705"/>
    </source>
</evidence>
<dbReference type="GO" id="GO:0000160">
    <property type="term" value="P:phosphorelay signal transduction system"/>
    <property type="evidence" value="ECO:0007669"/>
    <property type="project" value="InterPro"/>
</dbReference>
<accession>H8GEX7</accession>
<evidence type="ECO:0000256" key="2">
    <source>
        <dbReference type="ARBA" id="ARBA00023015"/>
    </source>
</evidence>
<dbReference type="InterPro" id="IPR058245">
    <property type="entry name" value="NreC/VraR/RcsB-like_REC"/>
</dbReference>
<dbReference type="OrthoDB" id="9808843at2"/>
<dbReference type="PROSITE" id="PS50110">
    <property type="entry name" value="RESPONSE_REGULATORY"/>
    <property type="match status" value="1"/>
</dbReference>
<evidence type="ECO:0000259" key="7">
    <source>
        <dbReference type="PROSITE" id="PS50110"/>
    </source>
</evidence>
<dbReference type="CDD" id="cd17535">
    <property type="entry name" value="REC_NarL-like"/>
    <property type="match status" value="1"/>
</dbReference>
<dbReference type="InterPro" id="IPR001789">
    <property type="entry name" value="Sig_transdc_resp-reg_receiver"/>
</dbReference>
<reference evidence="8 9" key="1">
    <citation type="journal article" date="2012" name="Stand. Genomic Sci.">
        <title>Genome sequence of the soil bacterium Saccharomonospora azurea type strain (NA-128(T)).</title>
        <authorList>
            <person name="Klenk H.P."/>
            <person name="Held B."/>
            <person name="Lucas S."/>
            <person name="Lapidus A."/>
            <person name="Copeland A."/>
            <person name="Hammon N."/>
            <person name="Pitluck S."/>
            <person name="Goodwin L.A."/>
            <person name="Han C."/>
            <person name="Tapia R."/>
            <person name="Brambilla E.M."/>
            <person name="Potter G."/>
            <person name="Land M."/>
            <person name="Ivanova N."/>
            <person name="Rohde M."/>
            <person name="Goker M."/>
            <person name="Detter J.C."/>
            <person name="Kyrpides N.C."/>
            <person name="Woyke T."/>
        </authorList>
    </citation>
    <scope>NUCLEOTIDE SEQUENCE [LARGE SCALE GENOMIC DNA]</scope>
    <source>
        <strain evidence="8 9">NA-128</strain>
    </source>
</reference>
<dbReference type="GO" id="GO:0003677">
    <property type="term" value="F:DNA binding"/>
    <property type="evidence" value="ECO:0007669"/>
    <property type="project" value="UniProtKB-KW"/>
</dbReference>
<dbReference type="SMART" id="SM00421">
    <property type="entry name" value="HTH_LUXR"/>
    <property type="match status" value="1"/>
</dbReference>
<dbReference type="RefSeq" id="WP_005444713.1">
    <property type="nucleotide sequence ID" value="NZ_CM001466.1"/>
</dbReference>
<dbReference type="PRINTS" id="PR00038">
    <property type="entry name" value="HTHLUXR"/>
</dbReference>
<dbReference type="PROSITE" id="PS50043">
    <property type="entry name" value="HTH_LUXR_2"/>
    <property type="match status" value="1"/>
</dbReference>
<dbReference type="EMBL" id="CM001466">
    <property type="protein sequence ID" value="EHY91008.1"/>
    <property type="molecule type" value="Genomic_DNA"/>
</dbReference>
<feature type="domain" description="HTH luxR-type" evidence="6">
    <location>
        <begin position="147"/>
        <end position="212"/>
    </location>
</feature>
<keyword evidence="4" id="KW-0804">Transcription</keyword>
<dbReference type="SUPFAM" id="SSF52172">
    <property type="entry name" value="CheY-like"/>
    <property type="match status" value="1"/>
</dbReference>
<dbReference type="SMART" id="SM00448">
    <property type="entry name" value="REC"/>
    <property type="match status" value="1"/>
</dbReference>
<dbReference type="AlphaFoldDB" id="H8GEX7"/>
<evidence type="ECO:0000256" key="5">
    <source>
        <dbReference type="PROSITE-ProRule" id="PRU00169"/>
    </source>
</evidence>
<dbReference type="GO" id="GO:0006355">
    <property type="term" value="P:regulation of DNA-templated transcription"/>
    <property type="evidence" value="ECO:0007669"/>
    <property type="project" value="InterPro"/>
</dbReference>
<dbReference type="InterPro" id="IPR000792">
    <property type="entry name" value="Tscrpt_reg_LuxR_C"/>
</dbReference>
<dbReference type="Proteomes" id="UP000004705">
    <property type="component" value="Chromosome"/>
</dbReference>
<feature type="modified residue" description="4-aspartylphosphate" evidence="5">
    <location>
        <position position="54"/>
    </location>
</feature>
<evidence type="ECO:0000259" key="6">
    <source>
        <dbReference type="PROSITE" id="PS50043"/>
    </source>
</evidence>
<dbReference type="Gene3D" id="3.40.50.2300">
    <property type="match status" value="1"/>
</dbReference>
<organism evidence="8 9">
    <name type="scientific">Saccharomonospora azurea NA-128</name>
    <dbReference type="NCBI Taxonomy" id="882081"/>
    <lineage>
        <taxon>Bacteria</taxon>
        <taxon>Bacillati</taxon>
        <taxon>Actinomycetota</taxon>
        <taxon>Actinomycetes</taxon>
        <taxon>Pseudonocardiales</taxon>
        <taxon>Pseudonocardiaceae</taxon>
        <taxon>Saccharomonospora</taxon>
    </lineage>
</organism>
<protein>
    <submittedName>
        <fullName evidence="8">Response regulator containing a CheY-like receiver domain and an HTH DNA-binding domain</fullName>
    </submittedName>
</protein>
<dbReference type="Pfam" id="PF00196">
    <property type="entry name" value="GerE"/>
    <property type="match status" value="1"/>
</dbReference>
<dbReference type="InterPro" id="IPR039420">
    <property type="entry name" value="WalR-like"/>
</dbReference>
<dbReference type="CDD" id="cd06170">
    <property type="entry name" value="LuxR_C_like"/>
    <property type="match status" value="1"/>
</dbReference>
<keyword evidence="3" id="KW-0238">DNA-binding</keyword>
<sequence length="229" mass="24167">MIEVVVADDQHLVRAGLCSLLDRADDIAVVGEASDGASAVNAVRSLRPDVVLMDIRMPGMDGIEATRHITADPGLRAVRVVVLTTFDTDEHIFDAIRAGAAGFLLKNTAPEELRAAVRTVTGGEALLSPSVTRRVLAAVAADSGSMQPRLLDSLTGREREVLAQVAAGLSNAEIGAVLHLSPATARTYVSRLLAKLGARDRAQLVHIAYESGLVRPGRVSGRGESPRPR</sequence>
<name>H8GEX7_9PSEU</name>
<evidence type="ECO:0000256" key="1">
    <source>
        <dbReference type="ARBA" id="ARBA00022553"/>
    </source>
</evidence>
<evidence type="ECO:0000256" key="4">
    <source>
        <dbReference type="ARBA" id="ARBA00023163"/>
    </source>
</evidence>
<dbReference type="Pfam" id="PF00072">
    <property type="entry name" value="Response_reg"/>
    <property type="match status" value="1"/>
</dbReference>
<keyword evidence="2" id="KW-0805">Transcription regulation</keyword>
<dbReference type="PANTHER" id="PTHR43214:SF24">
    <property type="entry name" value="TRANSCRIPTIONAL REGULATORY PROTEIN NARL-RELATED"/>
    <property type="match status" value="1"/>
</dbReference>
<evidence type="ECO:0000313" key="8">
    <source>
        <dbReference type="EMBL" id="EHY91008.1"/>
    </source>
</evidence>
<keyword evidence="9" id="KW-1185">Reference proteome</keyword>
<proteinExistence type="predicted"/>
<keyword evidence="1 5" id="KW-0597">Phosphoprotein</keyword>
<dbReference type="InterPro" id="IPR016032">
    <property type="entry name" value="Sig_transdc_resp-reg_C-effctor"/>
</dbReference>
<gene>
    <name evidence="8" type="ORF">SacazDRAFT_04158</name>
</gene>
<feature type="domain" description="Response regulatory" evidence="7">
    <location>
        <begin position="3"/>
        <end position="121"/>
    </location>
</feature>
<dbReference type="HOGENOM" id="CLU_000445_90_10_11"/>
<dbReference type="InterPro" id="IPR011006">
    <property type="entry name" value="CheY-like_superfamily"/>
</dbReference>
<evidence type="ECO:0000256" key="3">
    <source>
        <dbReference type="ARBA" id="ARBA00023125"/>
    </source>
</evidence>
<dbReference type="SUPFAM" id="SSF46894">
    <property type="entry name" value="C-terminal effector domain of the bipartite response regulators"/>
    <property type="match status" value="1"/>
</dbReference>